<organism evidence="2 3">
    <name type="scientific">Colletotrichum trifolii</name>
    <dbReference type="NCBI Taxonomy" id="5466"/>
    <lineage>
        <taxon>Eukaryota</taxon>
        <taxon>Fungi</taxon>
        <taxon>Dikarya</taxon>
        <taxon>Ascomycota</taxon>
        <taxon>Pezizomycotina</taxon>
        <taxon>Sordariomycetes</taxon>
        <taxon>Hypocreomycetidae</taxon>
        <taxon>Glomerellales</taxon>
        <taxon>Glomerellaceae</taxon>
        <taxon>Colletotrichum</taxon>
        <taxon>Colletotrichum orbiculare species complex</taxon>
    </lineage>
</organism>
<reference evidence="2 3" key="1">
    <citation type="submission" date="2018-12" db="EMBL/GenBank/DDBJ databases">
        <title>Genome sequence and assembly of Colletotrichum trifolii.</title>
        <authorList>
            <person name="Gan P."/>
            <person name="Shirasu K."/>
        </authorList>
    </citation>
    <scope>NUCLEOTIDE SEQUENCE [LARGE SCALE GENOMIC DNA]</scope>
    <source>
        <strain evidence="2 3">543-2</strain>
    </source>
</reference>
<sequence>MEKDAMESHEGIHDKCQEENYVLVDRVGLVMEEKKRKKALEEDNDHDNTKSGHNKDDETTLAGASDGETTVSPQTHPYNTKHPEILRHKIITFALDP</sequence>
<feature type="region of interest" description="Disordered" evidence="1">
    <location>
        <begin position="36"/>
        <end position="83"/>
    </location>
</feature>
<evidence type="ECO:0000313" key="3">
    <source>
        <dbReference type="Proteomes" id="UP000295703"/>
    </source>
</evidence>
<evidence type="ECO:0000256" key="1">
    <source>
        <dbReference type="SAM" id="MobiDB-lite"/>
    </source>
</evidence>
<keyword evidence="3" id="KW-1185">Reference proteome</keyword>
<feature type="compositionally biased region" description="Basic and acidic residues" evidence="1">
    <location>
        <begin position="46"/>
        <end position="58"/>
    </location>
</feature>
<dbReference type="Proteomes" id="UP000295703">
    <property type="component" value="Unassembled WGS sequence"/>
</dbReference>
<proteinExistence type="predicted"/>
<evidence type="ECO:0000313" key="2">
    <source>
        <dbReference type="EMBL" id="TDZ39176.1"/>
    </source>
</evidence>
<protein>
    <submittedName>
        <fullName evidence="2">Uncharacterized protein</fullName>
    </submittedName>
</protein>
<dbReference type="AlphaFoldDB" id="A0A4R8QPI3"/>
<feature type="compositionally biased region" description="Polar residues" evidence="1">
    <location>
        <begin position="67"/>
        <end position="78"/>
    </location>
</feature>
<gene>
    <name evidence="2" type="ORF">CTRI78_v010651</name>
</gene>
<dbReference type="EMBL" id="RYZW01000182">
    <property type="protein sequence ID" value="TDZ39176.1"/>
    <property type="molecule type" value="Genomic_DNA"/>
</dbReference>
<name>A0A4R8QPI3_COLTR</name>
<accession>A0A4R8QPI3</accession>
<comment type="caution">
    <text evidence="2">The sequence shown here is derived from an EMBL/GenBank/DDBJ whole genome shotgun (WGS) entry which is preliminary data.</text>
</comment>